<dbReference type="Proteomes" id="UP000663891">
    <property type="component" value="Unassembled WGS sequence"/>
</dbReference>
<dbReference type="Gene3D" id="1.10.8.60">
    <property type="match status" value="1"/>
</dbReference>
<dbReference type="EMBL" id="CAJNON010000239">
    <property type="protein sequence ID" value="CAF1133011.1"/>
    <property type="molecule type" value="Genomic_DNA"/>
</dbReference>
<dbReference type="InterPro" id="IPR016266">
    <property type="entry name" value="POLE2"/>
</dbReference>
<feature type="domain" description="DNA polymerase epsilon subunit B N-terminal" evidence="1">
    <location>
        <begin position="6"/>
        <end position="75"/>
    </location>
</feature>
<gene>
    <name evidence="2" type="ORF">VCS650_LOCUS21842</name>
</gene>
<dbReference type="Pfam" id="PF12213">
    <property type="entry name" value="Dpoe2NT"/>
    <property type="match status" value="1"/>
</dbReference>
<protein>
    <recommendedName>
        <fullName evidence="1">DNA polymerase epsilon subunit B N-terminal domain-containing protein</fullName>
    </recommendedName>
</protein>
<organism evidence="2 3">
    <name type="scientific">Adineta steineri</name>
    <dbReference type="NCBI Taxonomy" id="433720"/>
    <lineage>
        <taxon>Eukaryota</taxon>
        <taxon>Metazoa</taxon>
        <taxon>Spiralia</taxon>
        <taxon>Gnathifera</taxon>
        <taxon>Rotifera</taxon>
        <taxon>Eurotatoria</taxon>
        <taxon>Bdelloidea</taxon>
        <taxon>Adinetida</taxon>
        <taxon>Adinetidae</taxon>
        <taxon>Adineta</taxon>
    </lineage>
</organism>
<sequence length="178" mass="20112">MSSDSSVKSNVLAAFRLRGLDLKFDASQFLVELASNVPSASLTSWLDQLIDLLTKRNLSSSIVEKTLLTNVVQELRAQLSNDSHEALFSVLNAFSIPKFIYSRSMKKFIEKDIDNDLFGTARTRSEVFWERYDLLLQRTLRHDVFSQVNLASGSSNTGQKYQKIAAHLLNLSIYISCK</sequence>
<dbReference type="OrthoDB" id="10254730at2759"/>
<dbReference type="PANTHER" id="PTHR12708">
    <property type="entry name" value="DNA POLYMERASE EPSILON SUBUNIT B"/>
    <property type="match status" value="1"/>
</dbReference>
<evidence type="ECO:0000259" key="1">
    <source>
        <dbReference type="Pfam" id="PF12213"/>
    </source>
</evidence>
<proteinExistence type="predicted"/>
<dbReference type="InterPro" id="IPR024639">
    <property type="entry name" value="DNA_pol_e_bsu_N"/>
</dbReference>
<dbReference type="GO" id="GO:0008622">
    <property type="term" value="C:epsilon DNA polymerase complex"/>
    <property type="evidence" value="ECO:0007669"/>
    <property type="project" value="InterPro"/>
</dbReference>
<evidence type="ECO:0000313" key="3">
    <source>
        <dbReference type="Proteomes" id="UP000663891"/>
    </source>
</evidence>
<dbReference type="GO" id="GO:0042276">
    <property type="term" value="P:error-prone translesion synthesis"/>
    <property type="evidence" value="ECO:0007669"/>
    <property type="project" value="TreeGrafter"/>
</dbReference>
<accession>A0A814RGT8</accession>
<dbReference type="PANTHER" id="PTHR12708:SF0">
    <property type="entry name" value="DNA POLYMERASE EPSILON SUBUNIT 2"/>
    <property type="match status" value="1"/>
</dbReference>
<reference evidence="2" key="1">
    <citation type="submission" date="2021-02" db="EMBL/GenBank/DDBJ databases">
        <authorList>
            <person name="Nowell W R."/>
        </authorList>
    </citation>
    <scope>NUCLEOTIDE SEQUENCE</scope>
</reference>
<dbReference type="AlphaFoldDB" id="A0A814RGT8"/>
<name>A0A814RGT8_9BILA</name>
<comment type="caution">
    <text evidence="2">The sequence shown here is derived from an EMBL/GenBank/DDBJ whole genome shotgun (WGS) entry which is preliminary data.</text>
</comment>
<dbReference type="GO" id="GO:0003677">
    <property type="term" value="F:DNA binding"/>
    <property type="evidence" value="ECO:0007669"/>
    <property type="project" value="InterPro"/>
</dbReference>
<dbReference type="GO" id="GO:0006261">
    <property type="term" value="P:DNA-templated DNA replication"/>
    <property type="evidence" value="ECO:0007669"/>
    <property type="project" value="InterPro"/>
</dbReference>
<evidence type="ECO:0000313" key="2">
    <source>
        <dbReference type="EMBL" id="CAF1133011.1"/>
    </source>
</evidence>